<dbReference type="InterPro" id="IPR016772">
    <property type="entry name" value="UCP020408"/>
</dbReference>
<dbReference type="Proteomes" id="UP000008139">
    <property type="component" value="Chromosome"/>
</dbReference>
<evidence type="ECO:0000313" key="3">
    <source>
        <dbReference type="Proteomes" id="UP000008139"/>
    </source>
</evidence>
<name>F2LVP1_HIPMA</name>
<dbReference type="eggNOG" id="COG4378">
    <property type="taxonomic scope" value="Bacteria"/>
</dbReference>
<organism evidence="2 3">
    <name type="scientific">Hippea maritima (strain ATCC 700847 / DSM 10411 / MH2)</name>
    <dbReference type="NCBI Taxonomy" id="760142"/>
    <lineage>
        <taxon>Bacteria</taxon>
        <taxon>Pseudomonadati</taxon>
        <taxon>Campylobacterota</taxon>
        <taxon>Desulfurellia</taxon>
        <taxon>Desulfurellales</taxon>
        <taxon>Hippeaceae</taxon>
        <taxon>Hippea</taxon>
    </lineage>
</organism>
<comment type="similarity">
    <text evidence="1">Belongs to the UPF0751 family.</text>
</comment>
<evidence type="ECO:0000313" key="2">
    <source>
        <dbReference type="EMBL" id="AEA33825.1"/>
    </source>
</evidence>
<evidence type="ECO:0008006" key="4">
    <source>
        <dbReference type="Google" id="ProtNLM"/>
    </source>
</evidence>
<protein>
    <recommendedName>
        <fullName evidence="4">DUF2325 domain-containing protein</fullName>
    </recommendedName>
</protein>
<evidence type="ECO:0000256" key="1">
    <source>
        <dbReference type="ARBA" id="ARBA00007189"/>
    </source>
</evidence>
<gene>
    <name evidence="2" type="ordered locus">Hipma_0855</name>
</gene>
<dbReference type="InParanoid" id="F2LVP1"/>
<dbReference type="AlphaFoldDB" id="F2LVP1"/>
<dbReference type="RefSeq" id="WP_013681866.1">
    <property type="nucleotide sequence ID" value="NC_015318.1"/>
</dbReference>
<reference evidence="3" key="2">
    <citation type="submission" date="2011-03" db="EMBL/GenBank/DDBJ databases">
        <title>The complete genome of Hippea maritima DSM 10411.</title>
        <authorList>
            <consortium name="US DOE Joint Genome Institute (JGI-PGF)"/>
            <person name="Lucas S."/>
            <person name="Copeland A."/>
            <person name="Lapidus A."/>
            <person name="Bruce D."/>
            <person name="Goodwin L."/>
            <person name="Pitluck S."/>
            <person name="Peters L."/>
            <person name="Kyrpides N."/>
            <person name="Mavromatis K."/>
            <person name="Pagani I."/>
            <person name="Ivanova N."/>
            <person name="Mikhailova N."/>
            <person name="Lu M."/>
            <person name="Detter J.C."/>
            <person name="Tapia R."/>
            <person name="Han C."/>
            <person name="Land M."/>
            <person name="Hauser L."/>
            <person name="Markowitz V."/>
            <person name="Cheng J.-F."/>
            <person name="Hugenholtz P."/>
            <person name="Woyke T."/>
            <person name="Wu D."/>
            <person name="Spring S."/>
            <person name="Schroeder M."/>
            <person name="Brambilla E."/>
            <person name="Klenk H.-P."/>
            <person name="Eisen J.A."/>
        </authorList>
    </citation>
    <scope>NUCLEOTIDE SEQUENCE [LARGE SCALE GENOMIC DNA]</scope>
    <source>
        <strain evidence="3">ATCC 700847 / DSM 10411 / MH2</strain>
    </source>
</reference>
<accession>F2LVP1</accession>
<dbReference type="Pfam" id="PF10087">
    <property type="entry name" value="DUF2325"/>
    <property type="match status" value="1"/>
</dbReference>
<keyword evidence="3" id="KW-1185">Reference proteome</keyword>
<dbReference type="STRING" id="760142.Hipma_0855"/>
<dbReference type="KEGG" id="hmr:Hipma_0855"/>
<dbReference type="EMBL" id="CP002606">
    <property type="protein sequence ID" value="AEA33825.1"/>
    <property type="molecule type" value="Genomic_DNA"/>
</dbReference>
<reference evidence="2 3" key="1">
    <citation type="journal article" date="2011" name="Stand. Genomic Sci.">
        <title>Complete genome sequence of the thermophilic sulfur-reducer Hippea maritima type strain (MH(2)).</title>
        <authorList>
            <person name="Huntemann M."/>
            <person name="Lu M."/>
            <person name="Nolan M."/>
            <person name="Lapidus A."/>
            <person name="Lucas S."/>
            <person name="Hammon N."/>
            <person name="Deshpande S."/>
            <person name="Cheng J.F."/>
            <person name="Tapia R."/>
            <person name="Han C."/>
            <person name="Goodwin L."/>
            <person name="Pitluck S."/>
            <person name="Liolios K."/>
            <person name="Pagani I."/>
            <person name="Ivanova N."/>
            <person name="Ovchinikova G."/>
            <person name="Pati A."/>
            <person name="Chen A."/>
            <person name="Palaniappan K."/>
            <person name="Land M."/>
            <person name="Hauser L."/>
            <person name="Jeffries C.D."/>
            <person name="Detter J.C."/>
            <person name="Brambilla E.M."/>
            <person name="Rohde M."/>
            <person name="Spring S."/>
            <person name="Goker M."/>
            <person name="Woyke T."/>
            <person name="Bristow J."/>
            <person name="Eisen J.A."/>
            <person name="Markowitz V."/>
            <person name="Hugenholtz P."/>
            <person name="Kyrpides N.C."/>
            <person name="Klenk H.P."/>
            <person name="Mavromatis K."/>
        </authorList>
    </citation>
    <scope>NUCLEOTIDE SEQUENCE [LARGE SCALE GENOMIC DNA]</scope>
    <source>
        <strain evidence="3">ATCC 700847 / DSM 10411 / MH2</strain>
    </source>
</reference>
<sequence length="97" mass="11035">MGVLVVGGDKIDPLRTFLKETLKAKTVIHYPAEKLNRLKAHLPNGIDLVVVLINCINQNTMKTIKSAARRRRIPFLYTHSLGHLKRCIGDVQYIFCH</sequence>
<dbReference type="OrthoDB" id="5324142at2"/>
<proteinExistence type="inferred from homology"/>
<dbReference type="HOGENOM" id="CLU_151785_1_0_7"/>